<comment type="caution">
    <text evidence="4">The sequence shown here is derived from an EMBL/GenBank/DDBJ whole genome shotgun (WGS) entry which is preliminary data.</text>
</comment>
<keyword evidence="3" id="KW-0812">Transmembrane</keyword>
<dbReference type="GO" id="GO:0030420">
    <property type="term" value="P:establishment of competence for transformation"/>
    <property type="evidence" value="ECO:0007669"/>
    <property type="project" value="UniProtKB-KW"/>
</dbReference>
<gene>
    <name evidence="4" type="ORF">DET59_11219</name>
</gene>
<feature type="transmembrane region" description="Helical" evidence="3">
    <location>
        <begin position="13"/>
        <end position="32"/>
    </location>
</feature>
<evidence type="ECO:0000256" key="1">
    <source>
        <dbReference type="ARBA" id="ARBA00004241"/>
    </source>
</evidence>
<evidence type="ECO:0000313" key="4">
    <source>
        <dbReference type="EMBL" id="RBP02735.1"/>
    </source>
</evidence>
<evidence type="ECO:0000313" key="5">
    <source>
        <dbReference type="Proteomes" id="UP000252118"/>
    </source>
</evidence>
<accession>A0A366EMQ3</accession>
<keyword evidence="3" id="KW-0472">Membrane</keyword>
<sequence>MIHNERGLTLVEVLATLTILSIIGAVVWNVFFQGIHYTKKAVSQNSIQQEANIITMRLTRIHQTSESYELENPDCTIKVKYSEQEEEFHHNDLCFSLENAPEEPILPSKVDYPLLITITDKHHPKNKFVIDTTLYRLKGSNHNE</sequence>
<dbReference type="RefSeq" id="WP_181778178.1">
    <property type="nucleotide sequence ID" value="NZ_QNRJ01000012.1"/>
</dbReference>
<name>A0A366EMQ3_9BACI</name>
<reference evidence="4 5" key="1">
    <citation type="submission" date="2018-06" db="EMBL/GenBank/DDBJ databases">
        <title>Freshwater and sediment microbial communities from various areas in North America, analyzing microbe dynamics in response to fracking.</title>
        <authorList>
            <person name="Lamendella R."/>
        </authorList>
    </citation>
    <scope>NUCLEOTIDE SEQUENCE [LARGE SCALE GENOMIC DNA]</scope>
    <source>
        <strain evidence="4 5">97B</strain>
    </source>
</reference>
<dbReference type="NCBIfam" id="TIGR02532">
    <property type="entry name" value="IV_pilin_GFxxxE"/>
    <property type="match status" value="1"/>
</dbReference>
<organism evidence="4 5">
    <name type="scientific">Rossellomorea aquimaris</name>
    <dbReference type="NCBI Taxonomy" id="189382"/>
    <lineage>
        <taxon>Bacteria</taxon>
        <taxon>Bacillati</taxon>
        <taxon>Bacillota</taxon>
        <taxon>Bacilli</taxon>
        <taxon>Bacillales</taxon>
        <taxon>Bacillaceae</taxon>
        <taxon>Rossellomorea</taxon>
    </lineage>
</organism>
<keyword evidence="3" id="KW-1133">Transmembrane helix</keyword>
<dbReference type="EMBL" id="QNRJ01000012">
    <property type="protein sequence ID" value="RBP02735.1"/>
    <property type="molecule type" value="Genomic_DNA"/>
</dbReference>
<dbReference type="Pfam" id="PF07963">
    <property type="entry name" value="N_methyl"/>
    <property type="match status" value="1"/>
</dbReference>
<dbReference type="GO" id="GO:0009986">
    <property type="term" value="C:cell surface"/>
    <property type="evidence" value="ECO:0007669"/>
    <property type="project" value="UniProtKB-SubCell"/>
</dbReference>
<proteinExistence type="predicted"/>
<protein>
    <submittedName>
        <fullName evidence="4">Prepilin-type N-terminal cleavage/methylation domain-containing protein</fullName>
    </submittedName>
</protein>
<comment type="subcellular location">
    <subcellularLocation>
        <location evidence="1">Cell surface</location>
    </subcellularLocation>
</comment>
<keyword evidence="2" id="KW-0178">Competence</keyword>
<dbReference type="AlphaFoldDB" id="A0A366EMQ3"/>
<evidence type="ECO:0000256" key="3">
    <source>
        <dbReference type="SAM" id="Phobius"/>
    </source>
</evidence>
<dbReference type="InterPro" id="IPR012902">
    <property type="entry name" value="N_methyl_site"/>
</dbReference>
<dbReference type="PROSITE" id="PS00409">
    <property type="entry name" value="PROKAR_NTER_METHYL"/>
    <property type="match status" value="1"/>
</dbReference>
<evidence type="ECO:0000256" key="2">
    <source>
        <dbReference type="ARBA" id="ARBA00023287"/>
    </source>
</evidence>
<dbReference type="Proteomes" id="UP000252118">
    <property type="component" value="Unassembled WGS sequence"/>
</dbReference>